<organism evidence="4 5">
    <name type="scientific">Erythrobacter insulae</name>
    <dbReference type="NCBI Taxonomy" id="2584124"/>
    <lineage>
        <taxon>Bacteria</taxon>
        <taxon>Pseudomonadati</taxon>
        <taxon>Pseudomonadota</taxon>
        <taxon>Alphaproteobacteria</taxon>
        <taxon>Sphingomonadales</taxon>
        <taxon>Erythrobacteraceae</taxon>
        <taxon>Erythrobacter/Porphyrobacter group</taxon>
        <taxon>Erythrobacter</taxon>
    </lineage>
</organism>
<dbReference type="Proteomes" id="UP000316343">
    <property type="component" value="Unassembled WGS sequence"/>
</dbReference>
<name>A0A547PDB1_9SPHN</name>
<reference evidence="4 5" key="1">
    <citation type="submission" date="2019-06" db="EMBL/GenBank/DDBJ databases">
        <title>Erythrobacter insulae sp. nov., isolated from a tidal flat.</title>
        <authorList>
            <person name="Yoon J.-H."/>
        </authorList>
    </citation>
    <scope>NUCLEOTIDE SEQUENCE [LARGE SCALE GENOMIC DNA]</scope>
    <source>
        <strain evidence="4 5">JBTF-M21</strain>
    </source>
</reference>
<dbReference type="OrthoDB" id="7390264at2"/>
<dbReference type="InterPro" id="IPR010258">
    <property type="entry name" value="Conjugal_tfr_TrbG/VirB9/CagX"/>
</dbReference>
<accession>A0A547PDB1</accession>
<dbReference type="Pfam" id="PF03524">
    <property type="entry name" value="CagX"/>
    <property type="match status" value="1"/>
</dbReference>
<evidence type="ECO:0000256" key="2">
    <source>
        <dbReference type="ARBA" id="ARBA00022729"/>
    </source>
</evidence>
<dbReference type="RefSeq" id="WP_142788406.1">
    <property type="nucleotide sequence ID" value="NZ_VHJK01000001.1"/>
</dbReference>
<gene>
    <name evidence="4" type="ORF">FGU71_09855</name>
</gene>
<comment type="similarity">
    <text evidence="1">Belongs to the TrbG/VirB9 family.</text>
</comment>
<dbReference type="EMBL" id="VHJK01000001">
    <property type="protein sequence ID" value="TRD12133.1"/>
    <property type="molecule type" value="Genomic_DNA"/>
</dbReference>
<keyword evidence="2 3" id="KW-0732">Signal</keyword>
<dbReference type="InterPro" id="IPR038161">
    <property type="entry name" value="VirB9/CagX/TrbG_C_sf"/>
</dbReference>
<proteinExistence type="inferred from homology"/>
<dbReference type="InterPro" id="IPR033645">
    <property type="entry name" value="VirB9/CagX/TrbG_C"/>
</dbReference>
<evidence type="ECO:0008006" key="6">
    <source>
        <dbReference type="Google" id="ProtNLM"/>
    </source>
</evidence>
<dbReference type="Gene3D" id="2.60.40.2500">
    <property type="match status" value="1"/>
</dbReference>
<evidence type="ECO:0000313" key="4">
    <source>
        <dbReference type="EMBL" id="TRD12133.1"/>
    </source>
</evidence>
<evidence type="ECO:0000313" key="5">
    <source>
        <dbReference type="Proteomes" id="UP000316343"/>
    </source>
</evidence>
<dbReference type="CDD" id="cd06911">
    <property type="entry name" value="VirB9_CagX_TrbG"/>
    <property type="match status" value="1"/>
</dbReference>
<evidence type="ECO:0000256" key="3">
    <source>
        <dbReference type="SAM" id="SignalP"/>
    </source>
</evidence>
<evidence type="ECO:0000256" key="1">
    <source>
        <dbReference type="ARBA" id="ARBA00006135"/>
    </source>
</evidence>
<dbReference type="AlphaFoldDB" id="A0A547PDB1"/>
<feature type="chain" id="PRO_5022134189" description="Type IV secretion system protein VirB9" evidence="3">
    <location>
        <begin position="21"/>
        <end position="236"/>
    </location>
</feature>
<protein>
    <recommendedName>
        <fullName evidence="6">Type IV secretion system protein VirB9</fullName>
    </recommendedName>
</protein>
<sequence length="236" mass="25996">MITRFALIICAACALGPSLAAQTYPMPGAETPRIQSVEWNNGDVIVLTALPDTFLTVMLEPGETIRQATISGDTSWTVSVSAEADSFQIKGASDAVATQLKIETDMRSYDFKLETDYGLQSAYLVRLAYGPQDRPAAVAEANSTTIDNLVWSYRIRGDKSVRPASIRDNGEKTVIEYLPDQPLPAVFAIGATGDEEVVDGYMRGDRFVIDRVHQRLVFRIDKEKATARRNVTREDS</sequence>
<comment type="caution">
    <text evidence="4">The sequence shown here is derived from an EMBL/GenBank/DDBJ whole genome shotgun (WGS) entry which is preliminary data.</text>
</comment>
<feature type="signal peptide" evidence="3">
    <location>
        <begin position="1"/>
        <end position="20"/>
    </location>
</feature>
<keyword evidence="5" id="KW-1185">Reference proteome</keyword>